<proteinExistence type="predicted"/>
<evidence type="ECO:0008006" key="5">
    <source>
        <dbReference type="Google" id="ProtNLM"/>
    </source>
</evidence>
<evidence type="ECO:0000313" key="3">
    <source>
        <dbReference type="EMBL" id="CAE7571174.1"/>
    </source>
</evidence>
<comment type="caution">
    <text evidence="3">The sequence shown here is derived from an EMBL/GenBank/DDBJ whole genome shotgun (WGS) entry which is preliminary data.</text>
</comment>
<dbReference type="Pfam" id="PF13041">
    <property type="entry name" value="PPR_2"/>
    <property type="match status" value="1"/>
</dbReference>
<dbReference type="AlphaFoldDB" id="A0A812ULS8"/>
<dbReference type="Proteomes" id="UP000601435">
    <property type="component" value="Unassembled WGS sequence"/>
</dbReference>
<dbReference type="Gene3D" id="1.25.40.10">
    <property type="entry name" value="Tetratricopeptide repeat domain"/>
    <property type="match status" value="1"/>
</dbReference>
<sequence length="125" mass="13486">AFEAMRSARLEPNEVTYTALLRARIAAGDRAGAKRLAVEGRLNEVGFTLLINAYAMSGDVRGAKDAFELLSKQSRPNLASYTALMKAYAKARDARGADEVLAQIQKHSLQPNSATYATLISAQAK</sequence>
<dbReference type="Pfam" id="PF01535">
    <property type="entry name" value="PPR"/>
    <property type="match status" value="1"/>
</dbReference>
<evidence type="ECO:0000313" key="4">
    <source>
        <dbReference type="Proteomes" id="UP000601435"/>
    </source>
</evidence>
<protein>
    <recommendedName>
        <fullName evidence="5">Pentacotripeptide-repeat region of PRORP domain-containing protein</fullName>
    </recommendedName>
</protein>
<feature type="repeat" description="PPR" evidence="2">
    <location>
        <begin position="77"/>
        <end position="111"/>
    </location>
</feature>
<keyword evidence="4" id="KW-1185">Reference proteome</keyword>
<reference evidence="3" key="1">
    <citation type="submission" date="2021-02" db="EMBL/GenBank/DDBJ databases">
        <authorList>
            <person name="Dougan E. K."/>
            <person name="Rhodes N."/>
            <person name="Thang M."/>
            <person name="Chan C."/>
        </authorList>
    </citation>
    <scope>NUCLEOTIDE SEQUENCE</scope>
</reference>
<dbReference type="PANTHER" id="PTHR47447:SF17">
    <property type="entry name" value="OS12G0638900 PROTEIN"/>
    <property type="match status" value="1"/>
</dbReference>
<keyword evidence="1" id="KW-0677">Repeat</keyword>
<name>A0A812ULS8_9DINO</name>
<dbReference type="InterPro" id="IPR002885">
    <property type="entry name" value="PPR_rpt"/>
</dbReference>
<dbReference type="PROSITE" id="PS51375">
    <property type="entry name" value="PPR"/>
    <property type="match status" value="1"/>
</dbReference>
<organism evidence="3 4">
    <name type="scientific">Symbiodinium necroappetens</name>
    <dbReference type="NCBI Taxonomy" id="1628268"/>
    <lineage>
        <taxon>Eukaryota</taxon>
        <taxon>Sar</taxon>
        <taxon>Alveolata</taxon>
        <taxon>Dinophyceae</taxon>
        <taxon>Suessiales</taxon>
        <taxon>Symbiodiniaceae</taxon>
        <taxon>Symbiodinium</taxon>
    </lineage>
</organism>
<dbReference type="PANTHER" id="PTHR47447">
    <property type="entry name" value="OS03G0856100 PROTEIN"/>
    <property type="match status" value="1"/>
</dbReference>
<evidence type="ECO:0000256" key="2">
    <source>
        <dbReference type="PROSITE-ProRule" id="PRU00708"/>
    </source>
</evidence>
<evidence type="ECO:0000256" key="1">
    <source>
        <dbReference type="ARBA" id="ARBA00022737"/>
    </source>
</evidence>
<gene>
    <name evidence="3" type="ORF">SNEC2469_LOCUS16664</name>
</gene>
<accession>A0A812ULS8</accession>
<feature type="non-terminal residue" evidence="3">
    <location>
        <position position="125"/>
    </location>
</feature>
<dbReference type="OrthoDB" id="427002at2759"/>
<dbReference type="EMBL" id="CAJNJA010027166">
    <property type="protein sequence ID" value="CAE7571174.1"/>
    <property type="molecule type" value="Genomic_DNA"/>
</dbReference>
<feature type="non-terminal residue" evidence="3">
    <location>
        <position position="1"/>
    </location>
</feature>
<dbReference type="NCBIfam" id="TIGR00756">
    <property type="entry name" value="PPR"/>
    <property type="match status" value="1"/>
</dbReference>
<dbReference type="InterPro" id="IPR011990">
    <property type="entry name" value="TPR-like_helical_dom_sf"/>
</dbReference>